<organism evidence="1 2">
    <name type="scientific">Costertonia aggregata</name>
    <dbReference type="NCBI Taxonomy" id="343403"/>
    <lineage>
        <taxon>Bacteria</taxon>
        <taxon>Pseudomonadati</taxon>
        <taxon>Bacteroidota</taxon>
        <taxon>Flavobacteriia</taxon>
        <taxon>Flavobacteriales</taxon>
        <taxon>Flavobacteriaceae</taxon>
        <taxon>Costertonia</taxon>
    </lineage>
</organism>
<sequence length="179" mass="20306">MKSHNLKETVQKLKGPTKEQIIVGNQWAAVALDKFHSNSKATIKITNDNSDQEIMLSWDSDFPSAAMKENIDMANHGGVAIAFFVMSTLSGFTYVEQSEIGDGVDYRFKINEPKDDDLNFLDDYHYVEVSGILRESATNTLKRRIKIKHEQINKGRKKDKSSSVIVTLFSEPKTIRELH</sequence>
<name>A0A7H9APE4_9FLAO</name>
<dbReference type="KEGG" id="cagg:HYG79_08060"/>
<keyword evidence="2" id="KW-1185">Reference proteome</keyword>
<evidence type="ECO:0000313" key="2">
    <source>
        <dbReference type="Proteomes" id="UP000509302"/>
    </source>
</evidence>
<dbReference type="Proteomes" id="UP000509302">
    <property type="component" value="Chromosome"/>
</dbReference>
<accession>A0A7H9APE4</accession>
<gene>
    <name evidence="1" type="ORF">HYG79_08060</name>
</gene>
<dbReference type="RefSeq" id="WP_179241591.1">
    <property type="nucleotide sequence ID" value="NZ_CP058595.1"/>
</dbReference>
<dbReference type="EMBL" id="CP058595">
    <property type="protein sequence ID" value="QLG45302.1"/>
    <property type="molecule type" value="Genomic_DNA"/>
</dbReference>
<dbReference type="AlphaFoldDB" id="A0A7H9APE4"/>
<protein>
    <submittedName>
        <fullName evidence="1">Uncharacterized protein</fullName>
    </submittedName>
</protein>
<proteinExistence type="predicted"/>
<evidence type="ECO:0000313" key="1">
    <source>
        <dbReference type="EMBL" id="QLG45302.1"/>
    </source>
</evidence>
<reference evidence="1 2" key="1">
    <citation type="journal article" date="2006" name="Int. J. Syst. Evol. Microbiol.">
        <title>Costertonia aggregata gen. nov., sp. nov., a mesophilic marine bacterium of the family Flavobacteriaceae, isolated from a mature biofilm.</title>
        <authorList>
            <person name="Kwon K.K."/>
            <person name="Lee Y.K."/>
            <person name="Lee H.K."/>
        </authorList>
    </citation>
    <scope>NUCLEOTIDE SEQUENCE [LARGE SCALE GENOMIC DNA]</scope>
    <source>
        <strain evidence="1 2">KCCM 42265</strain>
    </source>
</reference>